<feature type="coiled-coil region" evidence="1">
    <location>
        <begin position="357"/>
        <end position="391"/>
    </location>
</feature>
<comment type="caution">
    <text evidence="2">The sequence shown here is derived from an EMBL/GenBank/DDBJ whole genome shotgun (WGS) entry which is preliminary data.</text>
</comment>
<gene>
    <name evidence="2" type="ORF">PPRIM_AZ9-3.1.T1160126</name>
</gene>
<dbReference type="AlphaFoldDB" id="A0A8S1PFK6"/>
<dbReference type="Proteomes" id="UP000688137">
    <property type="component" value="Unassembled WGS sequence"/>
</dbReference>
<name>A0A8S1PFK6_PARPR</name>
<keyword evidence="1" id="KW-0175">Coiled coil</keyword>
<keyword evidence="3" id="KW-1185">Reference proteome</keyword>
<dbReference type="EMBL" id="CAJJDM010000119">
    <property type="protein sequence ID" value="CAD8101774.1"/>
    <property type="molecule type" value="Genomic_DNA"/>
</dbReference>
<protein>
    <submittedName>
        <fullName evidence="2">Uncharacterized protein</fullName>
    </submittedName>
</protein>
<evidence type="ECO:0000313" key="2">
    <source>
        <dbReference type="EMBL" id="CAD8101774.1"/>
    </source>
</evidence>
<dbReference type="OMA" id="QMKNEAI"/>
<evidence type="ECO:0000256" key="1">
    <source>
        <dbReference type="SAM" id="Coils"/>
    </source>
</evidence>
<accession>A0A8S1PFK6</accession>
<feature type="coiled-coil region" evidence="1">
    <location>
        <begin position="287"/>
        <end position="321"/>
    </location>
</feature>
<proteinExistence type="predicted"/>
<sequence>MQLSQNSKHDYLNIYANKLLAKASNIHMKPSEINPPPRRKSMIDTYVHSLNNDTEQWSVSIKKSINEKNRSCSNLHDYQDELNGSLQQLQSSQFTIMNQNSKLMMLKIEKKLKNFKYAKENNHNICTSTVAKIKCFCLDNQCFDFYRCTDLLLLKYLIYVLLQEINSYNENTQSLQDQILPSQKSEIKDTITAMQNTIDILKNQKLFDKNNGNPIEDLGRYIKKMQNVIGIQHTSSPNYDLFTTPQSNMKKREFVFQPSSVTQKREYNQNTPSINSQKIIQFQIDELQMKNEAITKLTSKINDLELEIKMINNQLTETQMNLQISQKSLSNKDTELKDLIKKTEKLLETTSLAVKEKDQLQDYYKSIRNDHEQLKTQFDDLQKSNQSILNECTILKKSLNDSVESSQQKIKKDDQKLQQDLLQKNKLIRQLSEDGKILGQYLKDISSQIQQIPSDQIPQNLQILQRELQFKESFINSKLNNMHLAQIDLVKSNNANNKDKKSRKLMTSHNQLIDQMQTFQVNSDLIAMMIVQSEVIEKFLN</sequence>
<reference evidence="2" key="1">
    <citation type="submission" date="2021-01" db="EMBL/GenBank/DDBJ databases">
        <authorList>
            <consortium name="Genoscope - CEA"/>
            <person name="William W."/>
        </authorList>
    </citation>
    <scope>NUCLEOTIDE SEQUENCE</scope>
</reference>
<organism evidence="2 3">
    <name type="scientific">Paramecium primaurelia</name>
    <dbReference type="NCBI Taxonomy" id="5886"/>
    <lineage>
        <taxon>Eukaryota</taxon>
        <taxon>Sar</taxon>
        <taxon>Alveolata</taxon>
        <taxon>Ciliophora</taxon>
        <taxon>Intramacronucleata</taxon>
        <taxon>Oligohymenophorea</taxon>
        <taxon>Peniculida</taxon>
        <taxon>Parameciidae</taxon>
        <taxon>Paramecium</taxon>
    </lineage>
</organism>
<evidence type="ECO:0000313" key="3">
    <source>
        <dbReference type="Proteomes" id="UP000688137"/>
    </source>
</evidence>